<accession>A0A8D2LM08</accession>
<dbReference type="Proteomes" id="UP000694545">
    <property type="component" value="Unplaced"/>
</dbReference>
<keyword evidence="2" id="KW-1185">Reference proteome</keyword>
<dbReference type="OMA" id="RMDNPRV"/>
<protein>
    <submittedName>
        <fullName evidence="1">Uncharacterized protein</fullName>
    </submittedName>
</protein>
<organism evidence="1 2">
    <name type="scientific">Varanus komodoensis</name>
    <name type="common">Komodo dragon</name>
    <dbReference type="NCBI Taxonomy" id="61221"/>
    <lineage>
        <taxon>Eukaryota</taxon>
        <taxon>Metazoa</taxon>
        <taxon>Chordata</taxon>
        <taxon>Craniata</taxon>
        <taxon>Vertebrata</taxon>
        <taxon>Euteleostomi</taxon>
        <taxon>Lepidosauria</taxon>
        <taxon>Squamata</taxon>
        <taxon>Bifurcata</taxon>
        <taxon>Unidentata</taxon>
        <taxon>Episquamata</taxon>
        <taxon>Toxicofera</taxon>
        <taxon>Anguimorpha</taxon>
        <taxon>Paleoanguimorpha</taxon>
        <taxon>Varanoidea</taxon>
        <taxon>Varanidae</taxon>
        <taxon>Varanus</taxon>
    </lineage>
</organism>
<name>A0A8D2LM08_VARKO</name>
<sequence>VLGAGEVLGHERRGRLLAAPQAPAAAAAAEALGRLGHVVAPLGLVELHLLLAVRQEGQVGERLLLAQVGGQRRAALHAARLEHLQLGRLGRRHPGRALGAGALGQHGLAALGGPRRRRRRRRLLEAAQLLRPVVAAQPHVLRQALDSAAGAAAAGAAAAAAAAAEHLRPARREETI</sequence>
<evidence type="ECO:0000313" key="1">
    <source>
        <dbReference type="Ensembl" id="ENSVKKP00000023913.1"/>
    </source>
</evidence>
<reference evidence="1" key="2">
    <citation type="submission" date="2025-09" db="UniProtKB">
        <authorList>
            <consortium name="Ensembl"/>
        </authorList>
    </citation>
    <scope>IDENTIFICATION</scope>
</reference>
<reference evidence="1" key="1">
    <citation type="submission" date="2025-08" db="UniProtKB">
        <authorList>
            <consortium name="Ensembl"/>
        </authorList>
    </citation>
    <scope>IDENTIFICATION</scope>
</reference>
<dbReference type="Ensembl" id="ENSVKKT00000024499.1">
    <property type="protein sequence ID" value="ENSVKKP00000023913.1"/>
    <property type="gene ID" value="ENSVKKG00000015799.1"/>
</dbReference>
<proteinExistence type="predicted"/>
<evidence type="ECO:0000313" key="2">
    <source>
        <dbReference type="Proteomes" id="UP000694545"/>
    </source>
</evidence>
<dbReference type="AlphaFoldDB" id="A0A8D2LM08"/>